<reference evidence="1 2" key="1">
    <citation type="submission" date="2020-03" db="EMBL/GenBank/DDBJ databases">
        <title>Draft genome of Streptomyces sp. ventii, isolated from the Axial Seamount in the Pacific Ocean, and resequencing of the two type strains Streptomyces lonarensis strain NCL 716 and Streptomyces bohaiensis strain 11A07.</title>
        <authorList>
            <person name="Loughran R.M."/>
            <person name="Pfannmuller K.M."/>
            <person name="Wasson B.J."/>
            <person name="Deadmond M.C."/>
            <person name="Paddock B.E."/>
            <person name="Koyack M.J."/>
            <person name="Gallegos D.A."/>
            <person name="Mitchell E.A."/>
            <person name="Ushijima B."/>
            <person name="Saw J.H."/>
            <person name="Mcphail K.L."/>
            <person name="Videau P."/>
        </authorList>
    </citation>
    <scope>NUCLEOTIDE SEQUENCE [LARGE SCALE GENOMIC DNA]</scope>
    <source>
        <strain evidence="1 2">NCL716</strain>
    </source>
</reference>
<proteinExistence type="predicted"/>
<dbReference type="RefSeq" id="WP_167967885.1">
    <property type="nucleotide sequence ID" value="NZ_BHZG01000001.1"/>
</dbReference>
<accession>A0A7X6CY27</accession>
<evidence type="ECO:0000313" key="1">
    <source>
        <dbReference type="EMBL" id="NJQ04580.1"/>
    </source>
</evidence>
<comment type="caution">
    <text evidence="1">The sequence shown here is derived from an EMBL/GenBank/DDBJ whole genome shotgun (WGS) entry which is preliminary data.</text>
</comment>
<protein>
    <submittedName>
        <fullName evidence="1">Uncharacterized protein</fullName>
    </submittedName>
</protein>
<sequence>MDIICYYARRQQIAVYACQGSLFTSRINYYPDTGSSAGAIDSDSDSMYASAPNILHDT</sequence>
<evidence type="ECO:0000313" key="2">
    <source>
        <dbReference type="Proteomes" id="UP000578686"/>
    </source>
</evidence>
<dbReference type="EMBL" id="JAAVJD010000010">
    <property type="protein sequence ID" value="NJQ04580.1"/>
    <property type="molecule type" value="Genomic_DNA"/>
</dbReference>
<keyword evidence="2" id="KW-1185">Reference proteome</keyword>
<organism evidence="1 2">
    <name type="scientific">Streptomyces lonarensis</name>
    <dbReference type="NCBI Taxonomy" id="700599"/>
    <lineage>
        <taxon>Bacteria</taxon>
        <taxon>Bacillati</taxon>
        <taxon>Actinomycetota</taxon>
        <taxon>Actinomycetes</taxon>
        <taxon>Kitasatosporales</taxon>
        <taxon>Streptomycetaceae</taxon>
        <taxon>Streptomyces</taxon>
    </lineage>
</organism>
<dbReference type="AlphaFoldDB" id="A0A7X6CY27"/>
<name>A0A7X6CY27_9ACTN</name>
<dbReference type="Proteomes" id="UP000578686">
    <property type="component" value="Unassembled WGS sequence"/>
</dbReference>
<gene>
    <name evidence="1" type="ORF">HCN56_03030</name>
</gene>